<reference evidence="1" key="3">
    <citation type="submission" date="2025-09" db="UniProtKB">
        <authorList>
            <consortium name="Ensembl"/>
        </authorList>
    </citation>
    <scope>IDENTIFICATION</scope>
</reference>
<protein>
    <submittedName>
        <fullName evidence="1">Uncharacterized protein</fullName>
    </submittedName>
</protein>
<evidence type="ECO:0000313" key="1">
    <source>
        <dbReference type="Ensembl" id="ENSOARP00020003717.2"/>
    </source>
</evidence>
<sequence>MKALLIPGLLLLFVHVQGKVFERCELARTLKKLGLDDYKGVSLANWLCLTKWESGYNTKATNYNPGSESTDYGIFQINSKWWCNDGKTPNAVDGCHVSCSALMENDIEKAVACAKHIVSEQGITAWVAWKSHCRDHDINSKWWCNDGKTPNAVDGCHVSCSELMENNIAKAVACAKHIVSEQGITAWVAWKSHCRDHDVSSYVEGCSL</sequence>
<reference evidence="1" key="2">
    <citation type="submission" date="2025-08" db="UniProtKB">
        <authorList>
            <consortium name="Ensembl"/>
        </authorList>
    </citation>
    <scope>IDENTIFICATION</scope>
</reference>
<reference evidence="1" key="1">
    <citation type="submission" date="2020-11" db="EMBL/GenBank/DDBJ databases">
        <authorList>
            <person name="Davenport K.M."/>
            <person name="Bickhart D.M."/>
            <person name="Smith T.P.L."/>
            <person name="Murdoch B.M."/>
            <person name="Rosen B.D."/>
        </authorList>
    </citation>
    <scope>NUCLEOTIDE SEQUENCE [LARGE SCALE GENOMIC DNA]</scope>
    <source>
        <strain evidence="1">OAR_USU_Benz2616</strain>
    </source>
</reference>
<dbReference type="Ensembl" id="ENSOART00020004518.2">
    <property type="protein sequence ID" value="ENSOARP00020003717.2"/>
    <property type="gene ID" value="ENSOARG00020002988.2"/>
</dbReference>
<name>A0AC11AV75_SHEEP</name>
<gene>
    <name evidence="1" type="primary">LOC443320</name>
</gene>
<organism evidence="1">
    <name type="scientific">Ovis aries</name>
    <name type="common">Sheep</name>
    <dbReference type="NCBI Taxonomy" id="9940"/>
    <lineage>
        <taxon>Eukaryota</taxon>
        <taxon>Metazoa</taxon>
        <taxon>Chordata</taxon>
        <taxon>Craniata</taxon>
        <taxon>Vertebrata</taxon>
        <taxon>Euteleostomi</taxon>
        <taxon>Mammalia</taxon>
        <taxon>Eutheria</taxon>
        <taxon>Laurasiatheria</taxon>
        <taxon>Artiodactyla</taxon>
        <taxon>Ruminantia</taxon>
        <taxon>Pecora</taxon>
        <taxon>Bovidae</taxon>
        <taxon>Caprinae</taxon>
        <taxon>Ovis</taxon>
    </lineage>
</organism>
<proteinExistence type="predicted"/>
<accession>A0AC11AV75</accession>